<protein>
    <submittedName>
        <fullName evidence="1">Uncharacterized protein</fullName>
    </submittedName>
</protein>
<evidence type="ECO:0000313" key="1">
    <source>
        <dbReference type="EMBL" id="QHT10631.1"/>
    </source>
</evidence>
<name>A0A6C0D236_9ZZZZ</name>
<accession>A0A6C0D236</accession>
<organism evidence="1">
    <name type="scientific">viral metagenome</name>
    <dbReference type="NCBI Taxonomy" id="1070528"/>
    <lineage>
        <taxon>unclassified sequences</taxon>
        <taxon>metagenomes</taxon>
        <taxon>organismal metagenomes</taxon>
    </lineage>
</organism>
<reference evidence="1" key="1">
    <citation type="journal article" date="2020" name="Nature">
        <title>Giant virus diversity and host interactions through global metagenomics.</title>
        <authorList>
            <person name="Schulz F."/>
            <person name="Roux S."/>
            <person name="Paez-Espino D."/>
            <person name="Jungbluth S."/>
            <person name="Walsh D.A."/>
            <person name="Denef V.J."/>
            <person name="McMahon K.D."/>
            <person name="Konstantinidis K.T."/>
            <person name="Eloe-Fadrosh E.A."/>
            <person name="Kyrpides N.C."/>
            <person name="Woyke T."/>
        </authorList>
    </citation>
    <scope>NUCLEOTIDE SEQUENCE</scope>
    <source>
        <strain evidence="1">GVMAG-M-3300023174-107</strain>
    </source>
</reference>
<proteinExistence type="predicted"/>
<dbReference type="EMBL" id="MN739523">
    <property type="protein sequence ID" value="QHT10631.1"/>
    <property type="molecule type" value="Genomic_DNA"/>
</dbReference>
<dbReference type="AlphaFoldDB" id="A0A6C0D236"/>
<sequence>MPIINPVSTTPLYADNLSSITATFNNGNASLNLSPTLVNLTDTTTYVSMNLSASAINFSDVSGKSSLTTTSLNMSTVGGGSFQLSGVDSSFILTTPGSFNLSVGKLQLNGVQAPSTPGQSLIANDASGGLQWFTITDLLNLEAGIYTNLTNDTTANIQFAKPYNTVPAVVITPDSDANGQIIPVSLNGVSPSNFSVIFGSNKLKKFSFVVLPVNSRFSVNTDQYTSGDNASISQINDPARNIST</sequence>